<feature type="region of interest" description="Disordered" evidence="1">
    <location>
        <begin position="111"/>
        <end position="139"/>
    </location>
</feature>
<dbReference type="AlphaFoldDB" id="A0A1I6YNA4"/>
<dbReference type="STRING" id="1296565.SAMN05660657_01277"/>
<feature type="compositionally biased region" description="Acidic residues" evidence="1">
    <location>
        <begin position="114"/>
        <end position="131"/>
    </location>
</feature>
<sequence>MRAAELARAPERDGPESTASGVRDHRRLWAAGASRLLRNGRALEHLPALGQAHDAGLVTAGQVAEAARAVTPERLAAAAAAGVDLAVIDAVFTGVAVEQPHADLAQVVQRYLDDLDPDGPDPDGPEPDGPEPDPPNSGR</sequence>
<evidence type="ECO:0000256" key="1">
    <source>
        <dbReference type="SAM" id="MobiDB-lite"/>
    </source>
</evidence>
<feature type="region of interest" description="Disordered" evidence="1">
    <location>
        <begin position="1"/>
        <end position="23"/>
    </location>
</feature>
<dbReference type="Proteomes" id="UP000199546">
    <property type="component" value="Unassembled WGS sequence"/>
</dbReference>
<gene>
    <name evidence="2" type="ORF">SAMN05660657_01277</name>
</gene>
<evidence type="ECO:0008006" key="4">
    <source>
        <dbReference type="Google" id="ProtNLM"/>
    </source>
</evidence>
<protein>
    <recommendedName>
        <fullName evidence="4">DUF222 domain-containing protein</fullName>
    </recommendedName>
</protein>
<organism evidence="2 3">
    <name type="scientific">Geodermatophilus amargosae</name>
    <dbReference type="NCBI Taxonomy" id="1296565"/>
    <lineage>
        <taxon>Bacteria</taxon>
        <taxon>Bacillati</taxon>
        <taxon>Actinomycetota</taxon>
        <taxon>Actinomycetes</taxon>
        <taxon>Geodermatophilales</taxon>
        <taxon>Geodermatophilaceae</taxon>
        <taxon>Geodermatophilus</taxon>
    </lineage>
</organism>
<dbReference type="EMBL" id="FPBA01000003">
    <property type="protein sequence ID" value="SFT51960.1"/>
    <property type="molecule type" value="Genomic_DNA"/>
</dbReference>
<dbReference type="RefSeq" id="WP_245784526.1">
    <property type="nucleotide sequence ID" value="NZ_FPBA01000003.1"/>
</dbReference>
<proteinExistence type="predicted"/>
<evidence type="ECO:0000313" key="3">
    <source>
        <dbReference type="Proteomes" id="UP000199546"/>
    </source>
</evidence>
<name>A0A1I6YNA4_9ACTN</name>
<reference evidence="3" key="1">
    <citation type="submission" date="2016-10" db="EMBL/GenBank/DDBJ databases">
        <authorList>
            <person name="Varghese N."/>
            <person name="Submissions S."/>
        </authorList>
    </citation>
    <scope>NUCLEOTIDE SEQUENCE [LARGE SCALE GENOMIC DNA]</scope>
    <source>
        <strain evidence="3">DSM 46136</strain>
    </source>
</reference>
<evidence type="ECO:0000313" key="2">
    <source>
        <dbReference type="EMBL" id="SFT51960.1"/>
    </source>
</evidence>
<keyword evidence="3" id="KW-1185">Reference proteome</keyword>
<accession>A0A1I6YNA4</accession>